<comment type="caution">
    <text evidence="3">The sequence shown here is derived from an EMBL/GenBank/DDBJ whole genome shotgun (WGS) entry which is preliminary data.</text>
</comment>
<feature type="compositionally biased region" description="Basic and acidic residues" evidence="1">
    <location>
        <begin position="687"/>
        <end position="702"/>
    </location>
</feature>
<evidence type="ECO:0000256" key="1">
    <source>
        <dbReference type="SAM" id="MobiDB-lite"/>
    </source>
</evidence>
<name>A0A2R6P1V9_9APHY</name>
<dbReference type="AlphaFoldDB" id="A0A2R6P1V9"/>
<dbReference type="Pfam" id="PF17667">
    <property type="entry name" value="Pkinase_fungal"/>
    <property type="match status" value="1"/>
</dbReference>
<dbReference type="GO" id="GO:0004672">
    <property type="term" value="F:protein kinase activity"/>
    <property type="evidence" value="ECO:0007669"/>
    <property type="project" value="InterPro"/>
</dbReference>
<gene>
    <name evidence="3" type="ORF">PHLCEN_2v5649</name>
</gene>
<dbReference type="PANTHER" id="PTHR38248:SF2">
    <property type="entry name" value="FUNK1 11"/>
    <property type="match status" value="1"/>
</dbReference>
<dbReference type="InterPro" id="IPR040976">
    <property type="entry name" value="Pkinase_fungal"/>
</dbReference>
<dbReference type="PANTHER" id="PTHR38248">
    <property type="entry name" value="FUNK1 6"/>
    <property type="match status" value="1"/>
</dbReference>
<dbReference type="SUPFAM" id="SSF56112">
    <property type="entry name" value="Protein kinase-like (PK-like)"/>
    <property type="match status" value="1"/>
</dbReference>
<dbReference type="InterPro" id="IPR000719">
    <property type="entry name" value="Prot_kinase_dom"/>
</dbReference>
<dbReference type="InterPro" id="IPR011009">
    <property type="entry name" value="Kinase-like_dom_sf"/>
</dbReference>
<dbReference type="Gene3D" id="1.10.510.10">
    <property type="entry name" value="Transferase(Phosphotransferase) domain 1"/>
    <property type="match status" value="1"/>
</dbReference>
<feature type="domain" description="Protein kinase" evidence="2">
    <location>
        <begin position="224"/>
        <end position="624"/>
    </location>
</feature>
<evidence type="ECO:0000313" key="4">
    <source>
        <dbReference type="Proteomes" id="UP000186601"/>
    </source>
</evidence>
<feature type="region of interest" description="Disordered" evidence="1">
    <location>
        <begin position="478"/>
        <end position="528"/>
    </location>
</feature>
<evidence type="ECO:0000313" key="3">
    <source>
        <dbReference type="EMBL" id="PSR83717.1"/>
    </source>
</evidence>
<dbReference type="STRING" id="98765.A0A2R6P1V9"/>
<dbReference type="PROSITE" id="PS50011">
    <property type="entry name" value="PROTEIN_KINASE_DOM"/>
    <property type="match status" value="1"/>
</dbReference>
<dbReference type="EMBL" id="MLYV02000554">
    <property type="protein sequence ID" value="PSR83717.1"/>
    <property type="molecule type" value="Genomic_DNA"/>
</dbReference>
<feature type="region of interest" description="Disordered" evidence="1">
    <location>
        <begin position="672"/>
        <end position="742"/>
    </location>
</feature>
<keyword evidence="4" id="KW-1185">Reference proteome</keyword>
<proteinExistence type="predicted"/>
<organism evidence="3 4">
    <name type="scientific">Hermanssonia centrifuga</name>
    <dbReference type="NCBI Taxonomy" id="98765"/>
    <lineage>
        <taxon>Eukaryota</taxon>
        <taxon>Fungi</taxon>
        <taxon>Dikarya</taxon>
        <taxon>Basidiomycota</taxon>
        <taxon>Agaricomycotina</taxon>
        <taxon>Agaricomycetes</taxon>
        <taxon>Polyporales</taxon>
        <taxon>Meruliaceae</taxon>
        <taxon>Hermanssonia</taxon>
    </lineage>
</organism>
<reference evidence="3 4" key="1">
    <citation type="submission" date="2018-02" db="EMBL/GenBank/DDBJ databases">
        <title>Genome sequence of the basidiomycete white-rot fungus Phlebia centrifuga.</title>
        <authorList>
            <person name="Granchi Z."/>
            <person name="Peng M."/>
            <person name="de Vries R.P."/>
            <person name="Hilden K."/>
            <person name="Makela M.R."/>
            <person name="Grigoriev I."/>
            <person name="Riley R."/>
        </authorList>
    </citation>
    <scope>NUCLEOTIDE SEQUENCE [LARGE SCALE GENOMIC DNA]</scope>
    <source>
        <strain evidence="3 4">FBCC195</strain>
    </source>
</reference>
<dbReference type="Proteomes" id="UP000186601">
    <property type="component" value="Unassembled WGS sequence"/>
</dbReference>
<dbReference type="SMART" id="SM00220">
    <property type="entry name" value="S_TKc"/>
    <property type="match status" value="1"/>
</dbReference>
<accession>A0A2R6P1V9</accession>
<dbReference type="OrthoDB" id="3271139at2759"/>
<feature type="compositionally biased region" description="Basic residues" evidence="1">
    <location>
        <begin position="733"/>
        <end position="742"/>
    </location>
</feature>
<evidence type="ECO:0000259" key="2">
    <source>
        <dbReference type="PROSITE" id="PS50011"/>
    </source>
</evidence>
<sequence>MGDCIHLPVEYFLDHVLPPLHSQVNPRAIVDTLKTRGNKSQSAINRQNRWRAFTQNPAESPQRDESHVFKYLADVVQAIVKASVAVNVDYIARFQHNPHGGPDYYERDRNSLPDAYLHLHNTVDGTVSWMDIAVPGEYKKGCSYTDKQNNVMNISWSICELLRKDPRRRFTYGYSIENTDMRLWYCDRYRIITTAPFDFMFEHESVVHFFASLIYARPDQLGWDPSIELLRDGPHNFQYDITVTTKDGEKVIYRTLKLLSDLAVNSVIGKGTRIWKVTRLEDGRISGETAVLKDSWVDNDQPREGDTFHELQNANMPAENHKILMDALLTVESYGDVIIDPGRDAAYPDHTIQLPSSPIPKCATSDSPKWSVRKYKIHHRVVFKEVCTPLRQLRPFQYVFKILGQICIVLKVLHQAGWVHRDISSANILVDSTGRAKLIDLEYAKKIDDESRREMRVGTAKFMSVELDRRNYRFRPSPVVSPLPKAPPFDDFSTSRTPTPTPTPDTIRTPTPPILTPPKERPPPEPEPPFRYNPIHDFESLWWVTTFFVFQMEAAFKSAAPLSGQSRSPRLQDQRMSAQRLSHDQDVRFLVMSNRVNAFMKHVHTLHRSIRPIGGQLETWRAKIIRAYRKAEQTRIPDATMAMQDLHEEFAKDLFRIFYMLAGKTVMTEESWITNEPEAANPPQEISSKRKREDQDEHRDEPEAGEPADPARSRKKARKARPVVLVDGPAARTRARLRAKAR</sequence>
<protein>
    <recommendedName>
        <fullName evidence="2">Protein kinase domain-containing protein</fullName>
    </recommendedName>
</protein>
<dbReference type="GO" id="GO:0005524">
    <property type="term" value="F:ATP binding"/>
    <property type="evidence" value="ECO:0007669"/>
    <property type="project" value="InterPro"/>
</dbReference>